<keyword evidence="2" id="KW-1185">Reference proteome</keyword>
<dbReference type="InterPro" id="IPR021747">
    <property type="entry name" value="DUF3313"/>
</dbReference>
<dbReference type="Proteomes" id="UP000294555">
    <property type="component" value="Unassembled WGS sequence"/>
</dbReference>
<accession>A0A4V2Q354</accession>
<proteinExistence type="predicted"/>
<protein>
    <submittedName>
        <fullName evidence="1">Uncharacterized protein DUF3313</fullName>
    </submittedName>
</protein>
<evidence type="ECO:0000313" key="2">
    <source>
        <dbReference type="Proteomes" id="UP000294555"/>
    </source>
</evidence>
<evidence type="ECO:0000313" key="1">
    <source>
        <dbReference type="EMBL" id="TCL05408.1"/>
    </source>
</evidence>
<organism evidence="1 2">
    <name type="scientific">Sodalis ligni</name>
    <dbReference type="NCBI Taxonomy" id="2697027"/>
    <lineage>
        <taxon>Bacteria</taxon>
        <taxon>Pseudomonadati</taxon>
        <taxon>Pseudomonadota</taxon>
        <taxon>Gammaproteobacteria</taxon>
        <taxon>Enterobacterales</taxon>
        <taxon>Bruguierivoracaceae</taxon>
        <taxon>Sodalis</taxon>
    </lineage>
</organism>
<comment type="caution">
    <text evidence="1">The sequence shown here is derived from an EMBL/GenBank/DDBJ whole genome shotgun (WGS) entry which is preliminary data.</text>
</comment>
<gene>
    <name evidence="1" type="ORF">EZJ58_3589</name>
</gene>
<dbReference type="PROSITE" id="PS51257">
    <property type="entry name" value="PROKAR_LIPOPROTEIN"/>
    <property type="match status" value="1"/>
</dbReference>
<dbReference type="AlphaFoldDB" id="A0A4V2Q354"/>
<dbReference type="Pfam" id="PF11769">
    <property type="entry name" value="DUF3313"/>
    <property type="match status" value="1"/>
</dbReference>
<name>A0A4V2Q354_9GAMM</name>
<dbReference type="RefSeq" id="WP_132924111.1">
    <property type="nucleotide sequence ID" value="NZ_SJOI01000001.1"/>
</dbReference>
<sequence length="203" mass="21703">MSRFCTDRPPFFTSGLWLGVAVLFLSACGTTMTTRQSGFLTDYQRLSPVSAKGERSLKTPVALNPARTAITAVEWRVKNDGLSPQERTALLAALRTDLQHQLELLPQSPDGRPAEVRAAITDVSTVSPSLNVLSTAMFAAPLERGGAAVEIEAVETGSHRQLAALSLGYYAPLSDLKARYSKLAPAQIALDKAAGDFGPLLHP</sequence>
<reference evidence="1 2" key="1">
    <citation type="submission" date="2019-02" db="EMBL/GenBank/DDBJ databases">
        <title>Investigation of anaerobic lignin degradation for improved lignocellulosic biofuels.</title>
        <authorList>
            <person name="Deangelis K."/>
        </authorList>
    </citation>
    <scope>NUCLEOTIDE SEQUENCE [LARGE SCALE GENOMIC DNA]</scope>
    <source>
        <strain evidence="1 2">159R</strain>
    </source>
</reference>
<dbReference type="OrthoDB" id="6974741at2"/>
<dbReference type="EMBL" id="SJOI01000001">
    <property type="protein sequence ID" value="TCL05408.1"/>
    <property type="molecule type" value="Genomic_DNA"/>
</dbReference>